<protein>
    <submittedName>
        <fullName evidence="4">Cytochrome P450 71C2</fullName>
    </submittedName>
</protein>
<keyword evidence="2" id="KW-0479">Metal-binding</keyword>
<dbReference type="PANTHER" id="PTHR47955:SF14">
    <property type="entry name" value="OS01G0543600 PROTEIN"/>
    <property type="match status" value="1"/>
</dbReference>
<evidence type="ECO:0000256" key="1">
    <source>
        <dbReference type="ARBA" id="ARBA00010617"/>
    </source>
</evidence>
<dbReference type="Gene3D" id="1.10.630.10">
    <property type="entry name" value="Cytochrome P450"/>
    <property type="match status" value="1"/>
</dbReference>
<dbReference type="AlphaFoldDB" id="R7W8G5"/>
<evidence type="ECO:0000256" key="3">
    <source>
        <dbReference type="ARBA" id="ARBA00023004"/>
    </source>
</evidence>
<dbReference type="EnsemblPlants" id="EMT14940">
    <property type="protein sequence ID" value="EMT14940"/>
    <property type="gene ID" value="F775_33231"/>
</dbReference>
<proteinExistence type="inferred from homology"/>
<dbReference type="GO" id="GO:0004497">
    <property type="term" value="F:monooxygenase activity"/>
    <property type="evidence" value="ECO:0007669"/>
    <property type="project" value="InterPro"/>
</dbReference>
<accession>R7W8G5</accession>
<name>R7W8G5_AEGTA</name>
<dbReference type="InterPro" id="IPR036396">
    <property type="entry name" value="Cyt_P450_sf"/>
</dbReference>
<evidence type="ECO:0000256" key="2">
    <source>
        <dbReference type="ARBA" id="ARBA00022723"/>
    </source>
</evidence>
<dbReference type="GO" id="GO:0005506">
    <property type="term" value="F:iron ion binding"/>
    <property type="evidence" value="ECO:0007669"/>
    <property type="project" value="InterPro"/>
</dbReference>
<dbReference type="GO" id="GO:0020037">
    <property type="term" value="F:heme binding"/>
    <property type="evidence" value="ECO:0007669"/>
    <property type="project" value="InterPro"/>
</dbReference>
<dbReference type="SUPFAM" id="SSF48264">
    <property type="entry name" value="Cytochrome P450"/>
    <property type="match status" value="1"/>
</dbReference>
<dbReference type="PANTHER" id="PTHR47955">
    <property type="entry name" value="CYTOCHROME P450 FAMILY 71 PROTEIN"/>
    <property type="match status" value="1"/>
</dbReference>
<organism evidence="4">
    <name type="scientific">Aegilops tauschii</name>
    <name type="common">Tausch's goatgrass</name>
    <name type="synonym">Aegilops squarrosa</name>
    <dbReference type="NCBI Taxonomy" id="37682"/>
    <lineage>
        <taxon>Eukaryota</taxon>
        <taxon>Viridiplantae</taxon>
        <taxon>Streptophyta</taxon>
        <taxon>Embryophyta</taxon>
        <taxon>Tracheophyta</taxon>
        <taxon>Spermatophyta</taxon>
        <taxon>Magnoliopsida</taxon>
        <taxon>Liliopsida</taxon>
        <taxon>Poales</taxon>
        <taxon>Poaceae</taxon>
        <taxon>BOP clade</taxon>
        <taxon>Pooideae</taxon>
        <taxon>Triticodae</taxon>
        <taxon>Triticeae</taxon>
        <taxon>Triticinae</taxon>
        <taxon>Aegilops</taxon>
    </lineage>
</organism>
<keyword evidence="3" id="KW-0408">Iron</keyword>
<sequence>MEFGQGASRGESLSVARAFHRTPHVHRRSRHARDSSAGMVYVPLPALPLVCELLLVHYDRRFYAPMIMSLASRPRSMVSEILMYGSSDIAFAPYNEDWRQARKLVTTHMLSVKKVQSFRNDVAEEDAE</sequence>
<reference evidence="4" key="1">
    <citation type="submission" date="2015-06" db="UniProtKB">
        <authorList>
            <consortium name="EnsemblPlants"/>
        </authorList>
    </citation>
    <scope>IDENTIFICATION</scope>
</reference>
<dbReference type="GO" id="GO:0016705">
    <property type="term" value="F:oxidoreductase activity, acting on paired donors, with incorporation or reduction of molecular oxygen"/>
    <property type="evidence" value="ECO:0007669"/>
    <property type="project" value="InterPro"/>
</dbReference>
<comment type="similarity">
    <text evidence="1">Belongs to the cytochrome P450 family.</text>
</comment>
<evidence type="ECO:0000313" key="4">
    <source>
        <dbReference type="EnsemblPlants" id="EMT14940"/>
    </source>
</evidence>